<dbReference type="PANTHER" id="PTHR22589">
    <property type="entry name" value="CARNITINE O-ACYLTRANSFERASE"/>
    <property type="match status" value="1"/>
</dbReference>
<dbReference type="Gene3D" id="3.30.559.10">
    <property type="entry name" value="Chloramphenicol acetyltransferase-like domain"/>
    <property type="match status" value="1"/>
</dbReference>
<evidence type="ECO:0000256" key="3">
    <source>
        <dbReference type="ARBA" id="ARBA00023315"/>
    </source>
</evidence>
<evidence type="ECO:0000256" key="1">
    <source>
        <dbReference type="ARBA" id="ARBA00005232"/>
    </source>
</evidence>
<dbReference type="GO" id="GO:0009437">
    <property type="term" value="P:carnitine metabolic process"/>
    <property type="evidence" value="ECO:0007669"/>
    <property type="project" value="TreeGrafter"/>
</dbReference>
<dbReference type="Proteomes" id="UP000266841">
    <property type="component" value="Unassembled WGS sequence"/>
</dbReference>
<accession>K0S032</accession>
<gene>
    <name evidence="7" type="ORF">THAOC_21827</name>
</gene>
<dbReference type="EMBL" id="AGNL01026239">
    <property type="protein sequence ID" value="EJK58074.1"/>
    <property type="molecule type" value="Genomic_DNA"/>
</dbReference>
<dbReference type="PANTHER" id="PTHR22589:SF29">
    <property type="entry name" value="MITOCHONDRIAL CARNITINE O-ACETYLTRANSFERASE-RELATED"/>
    <property type="match status" value="1"/>
</dbReference>
<name>K0S032_THAOC</name>
<dbReference type="GO" id="GO:0005739">
    <property type="term" value="C:mitochondrion"/>
    <property type="evidence" value="ECO:0007669"/>
    <property type="project" value="TreeGrafter"/>
</dbReference>
<sequence length="743" mass="81614">MTATGATYANQGGLPRLPIPKLEDTMSRVPDCVRALLTDDEMEAFREKVKDFLATDGPVLQKLLIEYEEKGVEESGLGSYVEEFWNDSYLAPDSSVVMNLNPFFVLEDGPDTNKQGQTKRAASLAFSAIKIASALRKEELVPDTMRGTPLCMDQFRALFGACRVPDQENDTIAVDTESNHVLVIENNQMYFFQALWPDGTVCVNEADIVEILIAIKADAGQTPASVSSNSALGVLTTLPRKEWAAVRTSIVGHSESNATSLDIVDRALFVLVIDDVTPEDMASCAANMLHGTYKLKSGDNDLVDQQVGSLTNRWYDKLQLIVCADGRAGVNFEHSSIDGHTALRLVSDIFSDNIISFAKEITKTIYGGTKFPPLINAEVRPASLKDPDLVQPRKLSFDLPKHVLDQIYFAETSLSDQISASETFVLEFKGFGKALIVHNKMSPDSLVQIAMQLAHFRLYGKIVSQYEPVLTKAFYHGRTEAMRTATAEAAAFCKLWLQPDATEDSKLQALRVATQVHSAGIKRAATGKGIERHLFALQKIGHKNGLPTPEFFNSKGISKLNHTILSTSNCGNQSLRLFGFGPVVADGLGIGYIIRDSGLQFSISSKQRQTERFANTLKQTLIDIQAMLQPLLSVQVSHSHTTDEMAKAETDVGEYCEGYGDTYGETLPVSVPPTAGINKKTDQHLNFSIPDSDQSRAKSGTFARVMKRRSSLSARQMRMFGKSVSTRDIQAEIQDDLEESDLG</sequence>
<dbReference type="InterPro" id="IPR023213">
    <property type="entry name" value="CAT-like_dom_sf"/>
</dbReference>
<reference evidence="7 8" key="1">
    <citation type="journal article" date="2012" name="Genome Biol.">
        <title>Genome and low-iron response of an oceanic diatom adapted to chronic iron limitation.</title>
        <authorList>
            <person name="Lommer M."/>
            <person name="Specht M."/>
            <person name="Roy A.S."/>
            <person name="Kraemer L."/>
            <person name="Andreson R."/>
            <person name="Gutowska M.A."/>
            <person name="Wolf J."/>
            <person name="Bergner S.V."/>
            <person name="Schilhabel M.B."/>
            <person name="Klostermeier U.C."/>
            <person name="Beiko R.G."/>
            <person name="Rosenstiel P."/>
            <person name="Hippler M."/>
            <person name="Laroche J."/>
        </authorList>
    </citation>
    <scope>NUCLEOTIDE SEQUENCE [LARGE SCALE GENOMIC DNA]</scope>
    <source>
        <strain evidence="7 8">CCMP1005</strain>
    </source>
</reference>
<dbReference type="Gene3D" id="3.30.559.70">
    <property type="entry name" value="Choline/Carnitine o-acyltransferase, domain 2"/>
    <property type="match status" value="1"/>
</dbReference>
<evidence type="ECO:0000313" key="8">
    <source>
        <dbReference type="Proteomes" id="UP000266841"/>
    </source>
</evidence>
<keyword evidence="2 5" id="KW-0808">Transferase</keyword>
<dbReference type="eggNOG" id="KOG3719">
    <property type="taxonomic scope" value="Eukaryota"/>
</dbReference>
<comment type="caution">
    <text evidence="7">The sequence shown here is derived from an EMBL/GenBank/DDBJ whole genome shotgun (WGS) entry which is preliminary data.</text>
</comment>
<dbReference type="InterPro" id="IPR000542">
    <property type="entry name" value="Carn_acyl_trans"/>
</dbReference>
<proteinExistence type="inferred from homology"/>
<dbReference type="PROSITE" id="PS00440">
    <property type="entry name" value="ACYLTRANSF_C_2"/>
    <property type="match status" value="1"/>
</dbReference>
<organism evidence="7 8">
    <name type="scientific">Thalassiosira oceanica</name>
    <name type="common">Marine diatom</name>
    <dbReference type="NCBI Taxonomy" id="159749"/>
    <lineage>
        <taxon>Eukaryota</taxon>
        <taxon>Sar</taxon>
        <taxon>Stramenopiles</taxon>
        <taxon>Ochrophyta</taxon>
        <taxon>Bacillariophyta</taxon>
        <taxon>Coscinodiscophyceae</taxon>
        <taxon>Thalassiosirophycidae</taxon>
        <taxon>Thalassiosirales</taxon>
        <taxon>Thalassiosiraceae</taxon>
        <taxon>Thalassiosira</taxon>
    </lineage>
</organism>
<feature type="domain" description="Choline/carnitine acyltransferase" evidence="6">
    <location>
        <begin position="17"/>
        <end position="619"/>
    </location>
</feature>
<dbReference type="GO" id="GO:0004092">
    <property type="term" value="F:carnitine O-acetyltransferase activity"/>
    <property type="evidence" value="ECO:0007669"/>
    <property type="project" value="TreeGrafter"/>
</dbReference>
<keyword evidence="3 5" id="KW-0012">Acyltransferase</keyword>
<evidence type="ECO:0000256" key="4">
    <source>
        <dbReference type="PIRSR" id="PIRSR600542-1"/>
    </source>
</evidence>
<dbReference type="InterPro" id="IPR039551">
    <property type="entry name" value="Cho/carn_acyl_trans"/>
</dbReference>
<comment type="similarity">
    <text evidence="1 5">Belongs to the carnitine/choline acetyltransferase family.</text>
</comment>
<evidence type="ECO:0000313" key="7">
    <source>
        <dbReference type="EMBL" id="EJK58074.1"/>
    </source>
</evidence>
<dbReference type="InterPro" id="IPR042231">
    <property type="entry name" value="Cho/carn_acyl_trans_2"/>
</dbReference>
<keyword evidence="8" id="KW-1185">Reference proteome</keyword>
<dbReference type="AlphaFoldDB" id="K0S032"/>
<evidence type="ECO:0000256" key="5">
    <source>
        <dbReference type="RuleBase" id="RU003801"/>
    </source>
</evidence>
<evidence type="ECO:0000259" key="6">
    <source>
        <dbReference type="Pfam" id="PF00755"/>
    </source>
</evidence>
<dbReference type="OrthoDB" id="240216at2759"/>
<dbReference type="OMA" id="HILVMRR"/>
<dbReference type="SUPFAM" id="SSF52777">
    <property type="entry name" value="CoA-dependent acyltransferases"/>
    <property type="match status" value="2"/>
</dbReference>
<dbReference type="Pfam" id="PF00755">
    <property type="entry name" value="Carn_acyltransf"/>
    <property type="match status" value="1"/>
</dbReference>
<protein>
    <recommendedName>
        <fullName evidence="6">Choline/carnitine acyltransferase domain-containing protein</fullName>
    </recommendedName>
</protein>
<feature type="active site" description="Proton acceptor" evidence="4">
    <location>
        <position position="334"/>
    </location>
</feature>
<evidence type="ECO:0000256" key="2">
    <source>
        <dbReference type="ARBA" id="ARBA00022679"/>
    </source>
</evidence>